<dbReference type="GO" id="GO:0016491">
    <property type="term" value="F:oxidoreductase activity"/>
    <property type="evidence" value="ECO:0007669"/>
    <property type="project" value="InterPro"/>
</dbReference>
<dbReference type="Proteomes" id="UP000261174">
    <property type="component" value="Unassembled WGS sequence"/>
</dbReference>
<organism evidence="2 3">
    <name type="scientific">Chitinophaga silvisoli</name>
    <dbReference type="NCBI Taxonomy" id="2291814"/>
    <lineage>
        <taxon>Bacteria</taxon>
        <taxon>Pseudomonadati</taxon>
        <taxon>Bacteroidota</taxon>
        <taxon>Chitinophagia</taxon>
        <taxon>Chitinophagales</taxon>
        <taxon>Chitinophagaceae</taxon>
        <taxon>Chitinophaga</taxon>
    </lineage>
</organism>
<dbReference type="Gene3D" id="3.40.30.10">
    <property type="entry name" value="Glutaredoxin"/>
    <property type="match status" value="1"/>
</dbReference>
<dbReference type="SUPFAM" id="SSF52833">
    <property type="entry name" value="Thioredoxin-like"/>
    <property type="match status" value="1"/>
</dbReference>
<reference evidence="2 3" key="1">
    <citation type="submission" date="2018-08" db="EMBL/GenBank/DDBJ databases">
        <title>Chitinophaga sp. K20C18050901, a novel bacterium isolated from forest soil.</title>
        <authorList>
            <person name="Wang C."/>
        </authorList>
    </citation>
    <scope>NUCLEOTIDE SEQUENCE [LARGE SCALE GENOMIC DNA]</scope>
    <source>
        <strain evidence="2 3">K20C18050901</strain>
    </source>
</reference>
<dbReference type="RefSeq" id="WP_116854280.1">
    <property type="nucleotide sequence ID" value="NZ_QTJV01000004.1"/>
</dbReference>
<dbReference type="InterPro" id="IPR013740">
    <property type="entry name" value="Redoxin"/>
</dbReference>
<proteinExistence type="predicted"/>
<dbReference type="OrthoDB" id="662072at2"/>
<dbReference type="Pfam" id="PF08534">
    <property type="entry name" value="Redoxin"/>
    <property type="match status" value="1"/>
</dbReference>
<evidence type="ECO:0000259" key="1">
    <source>
        <dbReference type="PROSITE" id="PS51352"/>
    </source>
</evidence>
<name>A0A3E1P3W8_9BACT</name>
<evidence type="ECO:0000313" key="2">
    <source>
        <dbReference type="EMBL" id="RFM34698.1"/>
    </source>
</evidence>
<dbReference type="AlphaFoldDB" id="A0A3E1P3W8"/>
<dbReference type="PROSITE" id="PS51352">
    <property type="entry name" value="THIOREDOXIN_2"/>
    <property type="match status" value="1"/>
</dbReference>
<protein>
    <recommendedName>
        <fullName evidence="1">Thioredoxin domain-containing protein</fullName>
    </recommendedName>
</protein>
<gene>
    <name evidence="2" type="ORF">DXN04_15655</name>
</gene>
<dbReference type="InterPro" id="IPR013766">
    <property type="entry name" value="Thioredoxin_domain"/>
</dbReference>
<sequence length="160" mass="18693">MKNRLLPLALLFFLYSCTTQDPIKTDKEGKPLPSFTYQVANDEYHNTSEINSEKKTVFVYFRTYCPYCQAETDDILDNIDKMDDYHFYFISADTLPLIQHFVAQHKLDRYPNVTVGRDTARFFTKYFNTIGAPYTAIYKKDKSLAALFMGKIGAREIRSY</sequence>
<dbReference type="PROSITE" id="PS51257">
    <property type="entry name" value="PROKAR_LIPOPROTEIN"/>
    <property type="match status" value="1"/>
</dbReference>
<comment type="caution">
    <text evidence="2">The sequence shown here is derived from an EMBL/GenBank/DDBJ whole genome shotgun (WGS) entry which is preliminary data.</text>
</comment>
<evidence type="ECO:0000313" key="3">
    <source>
        <dbReference type="Proteomes" id="UP000261174"/>
    </source>
</evidence>
<keyword evidence="3" id="KW-1185">Reference proteome</keyword>
<feature type="domain" description="Thioredoxin" evidence="1">
    <location>
        <begin position="26"/>
        <end position="160"/>
    </location>
</feature>
<dbReference type="EMBL" id="QTJV01000004">
    <property type="protein sequence ID" value="RFM34698.1"/>
    <property type="molecule type" value="Genomic_DNA"/>
</dbReference>
<accession>A0A3E1P3W8</accession>
<dbReference type="InterPro" id="IPR036249">
    <property type="entry name" value="Thioredoxin-like_sf"/>
</dbReference>